<evidence type="ECO:0000256" key="2">
    <source>
        <dbReference type="ARBA" id="ARBA00001712"/>
    </source>
</evidence>
<evidence type="ECO:0000313" key="12">
    <source>
        <dbReference type="EMBL" id="CAK8682705.1"/>
    </source>
</evidence>
<keyword evidence="9" id="KW-0413">Isomerase</keyword>
<keyword evidence="8" id="KW-0808">Transferase</keyword>
<evidence type="ECO:0000256" key="6">
    <source>
        <dbReference type="ARBA" id="ARBA00021023"/>
    </source>
</evidence>
<evidence type="ECO:0000256" key="5">
    <source>
        <dbReference type="ARBA" id="ARBA00012083"/>
    </source>
</evidence>
<dbReference type="SUPFAM" id="SSF53335">
    <property type="entry name" value="S-adenosyl-L-methionine-dependent methyltransferases"/>
    <property type="match status" value="1"/>
</dbReference>
<organism evidence="12 13">
    <name type="scientific">Clavelina lepadiformis</name>
    <name type="common">Light-bulb sea squirt</name>
    <name type="synonym">Ascidia lepadiformis</name>
    <dbReference type="NCBI Taxonomy" id="159417"/>
    <lineage>
        <taxon>Eukaryota</taxon>
        <taxon>Metazoa</taxon>
        <taxon>Chordata</taxon>
        <taxon>Tunicata</taxon>
        <taxon>Ascidiacea</taxon>
        <taxon>Aplousobranchia</taxon>
        <taxon>Clavelinidae</taxon>
        <taxon>Clavelina</taxon>
    </lineage>
</organism>
<comment type="function">
    <text evidence="11">Mutarotase that catalyzes the interconversion of beta-D-galactose and alpha-D-galactose during galactose metabolism. Beta-D-galactose is metabolized in the liver into glucose 1-phosphate, the primary metabolic fuel, by the action of four enzymes that constitute the Leloir pathway: GALM, GALK1 (galactokinase), GALT (galactose-1-phosphate uridylyltransferase) and GALE (UDP-galactose-4'-epimerase). Involved in the maintenance of the equilibrium between the beta- and alpha-anomers of galactose, therefore ensuring a sufficient supply of the alpha-anomer for GALK1. Also active on D-glucose although shows a preference for galactose over glucose.</text>
</comment>
<evidence type="ECO:0000256" key="9">
    <source>
        <dbReference type="ARBA" id="ARBA00023235"/>
    </source>
</evidence>
<dbReference type="EMBL" id="CAWYQH010000096">
    <property type="protein sequence ID" value="CAK8682705.1"/>
    <property type="molecule type" value="Genomic_DNA"/>
</dbReference>
<dbReference type="InterPro" id="IPR014718">
    <property type="entry name" value="GH-type_carb-bd"/>
</dbReference>
<evidence type="ECO:0000256" key="8">
    <source>
        <dbReference type="ARBA" id="ARBA00022679"/>
    </source>
</evidence>
<evidence type="ECO:0000256" key="3">
    <source>
        <dbReference type="ARBA" id="ARBA00004947"/>
    </source>
</evidence>
<dbReference type="InterPro" id="IPR008183">
    <property type="entry name" value="Aldose_1/G6P_1-epimerase"/>
</dbReference>
<dbReference type="Pfam" id="PF01263">
    <property type="entry name" value="Aldose_epim"/>
    <property type="match status" value="1"/>
</dbReference>
<evidence type="ECO:0000256" key="10">
    <source>
        <dbReference type="ARBA" id="ARBA00032729"/>
    </source>
</evidence>
<dbReference type="Gene3D" id="2.70.98.10">
    <property type="match status" value="1"/>
</dbReference>
<evidence type="ECO:0000256" key="11">
    <source>
        <dbReference type="ARBA" id="ARBA00045743"/>
    </source>
</evidence>
<comment type="pathway">
    <text evidence="3">Carbohydrate metabolism; galactose metabolism.</text>
</comment>
<accession>A0ABP0FUA0</accession>
<gene>
    <name evidence="12" type="ORF">CVLEPA_LOCUS13348</name>
</gene>
<dbReference type="EC" id="5.1.3.15" evidence="5"/>
<comment type="catalytic activity">
    <reaction evidence="1">
        <text>alpha-D-glucose 6-phosphate = beta-D-glucose 6-phosphate</text>
        <dbReference type="Rhea" id="RHEA:16249"/>
        <dbReference type="ChEBI" id="CHEBI:58225"/>
        <dbReference type="ChEBI" id="CHEBI:58247"/>
        <dbReference type="EC" id="5.1.3.15"/>
    </reaction>
</comment>
<dbReference type="CDD" id="cd11715">
    <property type="entry name" value="THUMP_AdoMetMT"/>
    <property type="match status" value="1"/>
</dbReference>
<dbReference type="PANTHER" id="PTHR11122:SF13">
    <property type="entry name" value="GLUCOSE-6-PHOSPHATE 1-EPIMERASE"/>
    <property type="match status" value="1"/>
</dbReference>
<sequence>MPPTFCDFSTFKGLVTIYATVPTGLEFTAVDEIKQKIQPEACEIGQGKVYFQTAVSRLCDIHQLRSVDRLFLVIKKFLDYKYDDDHDKAIVDLKALPNDLPWDEVVKFWQENLKHCKVLIKTRKNTSGVPVPSSNGISSLPDASCTDIRYRATASRVGKQQSVTSPDAELYFGGALQDITQWKVDLSNYNLEIVITLGVDFVLVGLALTLESLHRRNITHFGYTTLRASIAYNMLRMCKILPGDVVVDPMCGTGVIPIEGQDEWINCFYFAGDKSDDAVKKSAANVAALNGETVRSCVEVLQWNVKKLPWRSASIDVCVTDLPFGCCINTMANSITLDWSENCSATIHLYGATVTSWINNGKEQLFLSSKSKIDGSKAIRGGIPLVFPNFGPWEHGPQHGFARISWWKIIEQPTKMSNGDVTTVLQLTDDDKTRNMWNHQFLLTYKVTLGENNLTTKLEVTNTGSEQFDFTVLLHTYFRVSDINSCKVSGFLGCNYSDKVEGTDNVSETTKEIVVDRNIDRVYRLAGQPDGHLISTPETKLMLTKINLPDTVLWNPWTEKAAAMSDFDDLGYLNMVCVEPGYVSQRKILCAGETLTCSQNITVL</sequence>
<dbReference type="Proteomes" id="UP001642483">
    <property type="component" value="Unassembled WGS sequence"/>
</dbReference>
<dbReference type="InterPro" id="IPR029063">
    <property type="entry name" value="SAM-dependent_MTases_sf"/>
</dbReference>
<dbReference type="InterPro" id="IPR011013">
    <property type="entry name" value="Gal_mutarotase_sf_dom"/>
</dbReference>
<evidence type="ECO:0000256" key="4">
    <source>
        <dbReference type="ARBA" id="ARBA00005866"/>
    </source>
</evidence>
<dbReference type="PANTHER" id="PTHR11122">
    <property type="entry name" value="APOSPORY-ASSOCIATED PROTEIN C-RELATED"/>
    <property type="match status" value="1"/>
</dbReference>
<name>A0ABP0FUA0_CLALP</name>
<reference evidence="12 13" key="1">
    <citation type="submission" date="2024-02" db="EMBL/GenBank/DDBJ databases">
        <authorList>
            <person name="Daric V."/>
            <person name="Darras S."/>
        </authorList>
    </citation>
    <scope>NUCLEOTIDE SEQUENCE [LARGE SCALE GENOMIC DNA]</scope>
</reference>
<dbReference type="SUPFAM" id="SSF143437">
    <property type="entry name" value="THUMP domain-like"/>
    <property type="match status" value="1"/>
</dbReference>
<comment type="catalytic activity">
    <reaction evidence="2">
        <text>alpha-D-galactose = beta-D-galactose</text>
        <dbReference type="Rhea" id="RHEA:28675"/>
        <dbReference type="ChEBI" id="CHEBI:27667"/>
        <dbReference type="ChEBI" id="CHEBI:28061"/>
        <dbReference type="EC" id="5.1.3.3"/>
    </reaction>
    <physiologicalReaction direction="right-to-left" evidence="2">
        <dbReference type="Rhea" id="RHEA:28677"/>
    </physiologicalReaction>
</comment>
<dbReference type="InterPro" id="IPR053943">
    <property type="entry name" value="RlmKL-like_Mtase_CS"/>
</dbReference>
<protein>
    <recommendedName>
        <fullName evidence="6">Galactose mutarotase</fullName>
        <ecNumber evidence="5">5.1.3.15</ecNumber>
    </recommendedName>
    <alternativeName>
        <fullName evidence="10">Aldose 1-epimerase</fullName>
    </alternativeName>
</protein>
<dbReference type="Gene3D" id="3.30.2130.30">
    <property type="match status" value="1"/>
</dbReference>
<dbReference type="CDD" id="cd09020">
    <property type="entry name" value="D-hex-6-P-epi_like"/>
    <property type="match status" value="1"/>
</dbReference>
<proteinExistence type="inferred from homology"/>
<dbReference type="Gene3D" id="3.40.50.150">
    <property type="entry name" value="Vaccinia Virus protein VP39"/>
    <property type="match status" value="1"/>
</dbReference>
<keyword evidence="7" id="KW-0489">Methyltransferase</keyword>
<evidence type="ECO:0000313" key="13">
    <source>
        <dbReference type="Proteomes" id="UP001642483"/>
    </source>
</evidence>
<evidence type="ECO:0000256" key="7">
    <source>
        <dbReference type="ARBA" id="ARBA00022603"/>
    </source>
</evidence>
<keyword evidence="13" id="KW-1185">Reference proteome</keyword>
<evidence type="ECO:0000256" key="1">
    <source>
        <dbReference type="ARBA" id="ARBA00001096"/>
    </source>
</evidence>
<dbReference type="PROSITE" id="PS01261">
    <property type="entry name" value="UPF0020"/>
    <property type="match status" value="1"/>
</dbReference>
<dbReference type="InterPro" id="IPR025532">
    <property type="entry name" value="G6P_1-epimerase"/>
</dbReference>
<comment type="similarity">
    <text evidence="4">Belongs to the glucose-6-phosphate 1-epimerase family.</text>
</comment>
<dbReference type="SUPFAM" id="SSF74650">
    <property type="entry name" value="Galactose mutarotase-like"/>
    <property type="match status" value="1"/>
</dbReference>
<comment type="caution">
    <text evidence="12">The sequence shown here is derived from an EMBL/GenBank/DDBJ whole genome shotgun (WGS) entry which is preliminary data.</text>
</comment>